<keyword evidence="2 7" id="KW-0813">Transport</keyword>
<dbReference type="RefSeq" id="WP_317139657.1">
    <property type="nucleotide sequence ID" value="NZ_CP118157.1"/>
</dbReference>
<dbReference type="InterPro" id="IPR000515">
    <property type="entry name" value="MetI-like"/>
</dbReference>
<reference evidence="9 10" key="1">
    <citation type="submission" date="2023-02" db="EMBL/GenBank/DDBJ databases">
        <title>Microbacterium betulae sp. nov., isolated from birch wood.</title>
        <authorList>
            <person name="Pasciak M."/>
            <person name="Pawlik K.J."/>
            <person name="Martynowski D."/>
            <person name="Laczmanski L."/>
            <person name="Ciekot J."/>
            <person name="Szponar B."/>
            <person name="Wojcik-Fatla A."/>
            <person name="Mackiewicz B."/>
            <person name="Farian E."/>
            <person name="Cholewa G."/>
            <person name="Cholewa A."/>
            <person name="Dutkiewicz J."/>
        </authorList>
    </citation>
    <scope>NUCLEOTIDE SEQUENCE [LARGE SCALE GENOMIC DNA]</scope>
    <source>
        <strain evidence="9 10">AB</strain>
    </source>
</reference>
<dbReference type="CDD" id="cd06261">
    <property type="entry name" value="TM_PBP2"/>
    <property type="match status" value="1"/>
</dbReference>
<dbReference type="Pfam" id="PF00528">
    <property type="entry name" value="BPD_transp_1"/>
    <property type="match status" value="1"/>
</dbReference>
<proteinExistence type="inferred from homology"/>
<dbReference type="EMBL" id="CP118157">
    <property type="protein sequence ID" value="WOF23186.1"/>
    <property type="molecule type" value="Genomic_DNA"/>
</dbReference>
<feature type="domain" description="ABC transmembrane type-1" evidence="8">
    <location>
        <begin position="79"/>
        <end position="291"/>
    </location>
</feature>
<feature type="transmembrane region" description="Helical" evidence="7">
    <location>
        <begin position="21"/>
        <end position="47"/>
    </location>
</feature>
<feature type="transmembrane region" description="Helical" evidence="7">
    <location>
        <begin position="84"/>
        <end position="104"/>
    </location>
</feature>
<keyword evidence="6 7" id="KW-0472">Membrane</keyword>
<evidence type="ECO:0000259" key="8">
    <source>
        <dbReference type="PROSITE" id="PS50928"/>
    </source>
</evidence>
<dbReference type="SUPFAM" id="SSF161098">
    <property type="entry name" value="MetI-like"/>
    <property type="match status" value="1"/>
</dbReference>
<dbReference type="InterPro" id="IPR051393">
    <property type="entry name" value="ABC_transporter_permease"/>
</dbReference>
<feature type="transmembrane region" description="Helical" evidence="7">
    <location>
        <begin position="268"/>
        <end position="290"/>
    </location>
</feature>
<dbReference type="SUPFAM" id="SSF160964">
    <property type="entry name" value="MalF N-terminal region-like"/>
    <property type="match status" value="1"/>
</dbReference>
<dbReference type="GO" id="GO:0055085">
    <property type="term" value="P:transmembrane transport"/>
    <property type="evidence" value="ECO:0007669"/>
    <property type="project" value="InterPro"/>
</dbReference>
<accession>A0AA97FGU0</accession>
<protein>
    <submittedName>
        <fullName evidence="9">Sugar ABC transporter permease</fullName>
    </submittedName>
</protein>
<evidence type="ECO:0000256" key="4">
    <source>
        <dbReference type="ARBA" id="ARBA00022692"/>
    </source>
</evidence>
<keyword evidence="10" id="KW-1185">Reference proteome</keyword>
<name>A0AA97FGU0_9MICO</name>
<evidence type="ECO:0000313" key="9">
    <source>
        <dbReference type="EMBL" id="WOF23186.1"/>
    </source>
</evidence>
<comment type="similarity">
    <text evidence="7">Belongs to the binding-protein-dependent transport system permease family.</text>
</comment>
<dbReference type="Gene3D" id="1.10.3720.10">
    <property type="entry name" value="MetI-like"/>
    <property type="match status" value="1"/>
</dbReference>
<keyword evidence="3" id="KW-1003">Cell membrane</keyword>
<evidence type="ECO:0000256" key="2">
    <source>
        <dbReference type="ARBA" id="ARBA00022448"/>
    </source>
</evidence>
<feature type="transmembrane region" description="Helical" evidence="7">
    <location>
        <begin position="116"/>
        <end position="137"/>
    </location>
</feature>
<dbReference type="KEGG" id="mbet:N8K70_00530"/>
<evidence type="ECO:0000313" key="10">
    <source>
        <dbReference type="Proteomes" id="UP001305498"/>
    </source>
</evidence>
<evidence type="ECO:0000256" key="7">
    <source>
        <dbReference type="RuleBase" id="RU363032"/>
    </source>
</evidence>
<dbReference type="Proteomes" id="UP001305498">
    <property type="component" value="Chromosome"/>
</dbReference>
<keyword evidence="5 7" id="KW-1133">Transmembrane helix</keyword>
<evidence type="ECO:0000256" key="1">
    <source>
        <dbReference type="ARBA" id="ARBA00004651"/>
    </source>
</evidence>
<dbReference type="PROSITE" id="PS50928">
    <property type="entry name" value="ABC_TM1"/>
    <property type="match status" value="1"/>
</dbReference>
<dbReference type="AlphaFoldDB" id="A0AA97FGU0"/>
<comment type="subcellular location">
    <subcellularLocation>
        <location evidence="1 7">Cell membrane</location>
        <topology evidence="1 7">Multi-pass membrane protein</topology>
    </subcellularLocation>
</comment>
<organism evidence="9 10">
    <name type="scientific">Microbacterium betulae</name>
    <dbReference type="NCBI Taxonomy" id="2981139"/>
    <lineage>
        <taxon>Bacteria</taxon>
        <taxon>Bacillati</taxon>
        <taxon>Actinomycetota</taxon>
        <taxon>Actinomycetes</taxon>
        <taxon>Micrococcales</taxon>
        <taxon>Microbacteriaceae</taxon>
        <taxon>Microbacterium</taxon>
    </lineage>
</organism>
<dbReference type="GO" id="GO:0005886">
    <property type="term" value="C:plasma membrane"/>
    <property type="evidence" value="ECO:0007669"/>
    <property type="project" value="UniProtKB-SubCell"/>
</dbReference>
<evidence type="ECO:0000256" key="3">
    <source>
        <dbReference type="ARBA" id="ARBA00022475"/>
    </source>
</evidence>
<evidence type="ECO:0000256" key="6">
    <source>
        <dbReference type="ARBA" id="ARBA00023136"/>
    </source>
</evidence>
<feature type="transmembrane region" description="Helical" evidence="7">
    <location>
        <begin position="218"/>
        <end position="238"/>
    </location>
</feature>
<dbReference type="PANTHER" id="PTHR30193">
    <property type="entry name" value="ABC TRANSPORTER PERMEASE PROTEIN"/>
    <property type="match status" value="1"/>
</dbReference>
<sequence length="304" mass="32375">MTRGGQGGASVFERREGRAGYALVAPSAILLAAFYLYPLLLTIVYSFTDWNSSGTGDTAFVGLANFARLAQDGDFLRSLGNTGLYVVVVVPVSMAVGLCLAAMLSTPFRGRTVYRTLVFLPYIAPMVGSALVFTYLLSPLGGLVNAFLASWGVPPVAFLSVEPWAFVVVLVFSVWQLVGYTMIIYSAALANIPESYHEAATLDGAGPVRRFLSISLPLVRPTTGFLAVTGTIGALQVFTQVYVLTRGGPTGSSSTALYWIYDQGFNDFNGGVATAGAVVLLVIGVVFASVQLRLQSRRDPIELQ</sequence>
<evidence type="ECO:0000256" key="5">
    <source>
        <dbReference type="ARBA" id="ARBA00022989"/>
    </source>
</evidence>
<feature type="transmembrane region" description="Helical" evidence="7">
    <location>
        <begin position="164"/>
        <end position="185"/>
    </location>
</feature>
<dbReference type="InterPro" id="IPR035906">
    <property type="entry name" value="MetI-like_sf"/>
</dbReference>
<gene>
    <name evidence="9" type="ORF">N8K70_00530</name>
</gene>
<keyword evidence="4 7" id="KW-0812">Transmembrane</keyword>
<dbReference type="PANTHER" id="PTHR30193:SF41">
    <property type="entry name" value="DIACETYLCHITOBIOSE UPTAKE SYSTEM PERMEASE PROTEIN NGCF"/>
    <property type="match status" value="1"/>
</dbReference>